<dbReference type="PROSITE" id="PS50092">
    <property type="entry name" value="TSP1"/>
    <property type="match status" value="1"/>
</dbReference>
<dbReference type="InterPro" id="IPR050822">
    <property type="entry name" value="Cerebellin_Synaptic_Org"/>
</dbReference>
<dbReference type="Pfam" id="PF00386">
    <property type="entry name" value="C1q"/>
    <property type="match status" value="1"/>
</dbReference>
<dbReference type="InterPro" id="IPR008983">
    <property type="entry name" value="Tumour_necrosis_fac-like_dom"/>
</dbReference>
<keyword evidence="7" id="KW-1185">Reference proteome</keyword>
<feature type="signal peptide" evidence="4">
    <location>
        <begin position="1"/>
        <end position="23"/>
    </location>
</feature>
<protein>
    <submittedName>
        <fullName evidence="6">TSP2-like protein</fullName>
    </submittedName>
</protein>
<sequence>MDTPVIRIAILIVNVLLSNMASAEEPKCYSRFDYDEKMIEKMIRAEIKLEEFAKRMDLNDATLGDIRTDFRNEIQSTKEDISMNLNDFIEKYVANTTDGGWSDWTSWNRCPVTCGISMVTRSRSCDNPTPRMFGRQCVGNDQEWKTCEVQKCPGHTEKIAFYATITADIFPTKANIPLKFTHVVTNVGGGYEPTTGYFTAPTDGLFVFSLTVRQYGYSSYGYEGQFSIKKGDTVVMKVYPDMHSKNNEYDTASGTAVLELSKEDTVYVVADDSGKAIIGIEEFSSYFSGYRIW</sequence>
<comment type="subcellular location">
    <subcellularLocation>
        <location evidence="1">Secreted</location>
    </subcellularLocation>
</comment>
<evidence type="ECO:0000256" key="3">
    <source>
        <dbReference type="ARBA" id="ARBA00022729"/>
    </source>
</evidence>
<dbReference type="SUPFAM" id="SSF82895">
    <property type="entry name" value="TSP-1 type 1 repeat"/>
    <property type="match status" value="1"/>
</dbReference>
<gene>
    <name evidence="6" type="ORF">MAR_036309</name>
</gene>
<dbReference type="EMBL" id="CP111018">
    <property type="protein sequence ID" value="WAR11233.1"/>
    <property type="molecule type" value="Genomic_DNA"/>
</dbReference>
<dbReference type="PROSITE" id="PS50871">
    <property type="entry name" value="C1Q"/>
    <property type="match status" value="1"/>
</dbReference>
<dbReference type="PANTHER" id="PTHR22923:SF116">
    <property type="entry name" value="C1Q DOMAIN-CONTAINING PROTEIN"/>
    <property type="match status" value="1"/>
</dbReference>
<evidence type="ECO:0000313" key="6">
    <source>
        <dbReference type="EMBL" id="WAR11233.1"/>
    </source>
</evidence>
<dbReference type="InterPro" id="IPR000884">
    <property type="entry name" value="TSP1_rpt"/>
</dbReference>
<proteinExistence type="predicted"/>
<dbReference type="Proteomes" id="UP001164746">
    <property type="component" value="Chromosome 7"/>
</dbReference>
<feature type="chain" id="PRO_5047391105" evidence="4">
    <location>
        <begin position="24"/>
        <end position="293"/>
    </location>
</feature>
<evidence type="ECO:0000259" key="5">
    <source>
        <dbReference type="PROSITE" id="PS50871"/>
    </source>
</evidence>
<evidence type="ECO:0000256" key="4">
    <source>
        <dbReference type="SAM" id="SignalP"/>
    </source>
</evidence>
<dbReference type="Pfam" id="PF00090">
    <property type="entry name" value="TSP_1"/>
    <property type="match status" value="1"/>
</dbReference>
<dbReference type="SUPFAM" id="SSF49842">
    <property type="entry name" value="TNF-like"/>
    <property type="match status" value="1"/>
</dbReference>
<dbReference type="InterPro" id="IPR001073">
    <property type="entry name" value="C1q_dom"/>
</dbReference>
<dbReference type="InterPro" id="IPR036383">
    <property type="entry name" value="TSP1_rpt_sf"/>
</dbReference>
<dbReference type="PRINTS" id="PR00007">
    <property type="entry name" value="COMPLEMNTC1Q"/>
</dbReference>
<dbReference type="Gene3D" id="2.20.100.10">
    <property type="entry name" value="Thrombospondin type-1 (TSP1) repeat"/>
    <property type="match status" value="1"/>
</dbReference>
<evidence type="ECO:0000313" key="7">
    <source>
        <dbReference type="Proteomes" id="UP001164746"/>
    </source>
</evidence>
<dbReference type="SMART" id="SM00110">
    <property type="entry name" value="C1Q"/>
    <property type="match status" value="1"/>
</dbReference>
<dbReference type="Gene3D" id="2.60.120.40">
    <property type="match status" value="1"/>
</dbReference>
<dbReference type="PANTHER" id="PTHR22923">
    <property type="entry name" value="CEREBELLIN-RELATED"/>
    <property type="match status" value="1"/>
</dbReference>
<feature type="domain" description="C1q" evidence="5">
    <location>
        <begin position="154"/>
        <end position="293"/>
    </location>
</feature>
<keyword evidence="3 4" id="KW-0732">Signal</keyword>
<dbReference type="SMART" id="SM00209">
    <property type="entry name" value="TSP1"/>
    <property type="match status" value="1"/>
</dbReference>
<organism evidence="6 7">
    <name type="scientific">Mya arenaria</name>
    <name type="common">Soft-shell clam</name>
    <dbReference type="NCBI Taxonomy" id="6604"/>
    <lineage>
        <taxon>Eukaryota</taxon>
        <taxon>Metazoa</taxon>
        <taxon>Spiralia</taxon>
        <taxon>Lophotrochozoa</taxon>
        <taxon>Mollusca</taxon>
        <taxon>Bivalvia</taxon>
        <taxon>Autobranchia</taxon>
        <taxon>Heteroconchia</taxon>
        <taxon>Euheterodonta</taxon>
        <taxon>Imparidentia</taxon>
        <taxon>Neoheterodontei</taxon>
        <taxon>Myida</taxon>
        <taxon>Myoidea</taxon>
        <taxon>Myidae</taxon>
        <taxon>Mya</taxon>
    </lineage>
</organism>
<name>A0ABY7EML5_MYAAR</name>
<evidence type="ECO:0000256" key="1">
    <source>
        <dbReference type="ARBA" id="ARBA00004613"/>
    </source>
</evidence>
<accession>A0ABY7EML5</accession>
<keyword evidence="2" id="KW-0964">Secreted</keyword>
<reference evidence="6" key="1">
    <citation type="submission" date="2022-11" db="EMBL/GenBank/DDBJ databases">
        <title>Centuries of genome instability and evolution in soft-shell clam transmissible cancer (bioRxiv).</title>
        <authorList>
            <person name="Hart S.F.M."/>
            <person name="Yonemitsu M.A."/>
            <person name="Giersch R.M."/>
            <person name="Beal B.F."/>
            <person name="Arriagada G."/>
            <person name="Davis B.W."/>
            <person name="Ostrander E.A."/>
            <person name="Goff S.P."/>
            <person name="Metzger M.J."/>
        </authorList>
    </citation>
    <scope>NUCLEOTIDE SEQUENCE</scope>
    <source>
        <strain evidence="6">MELC-2E11</strain>
        <tissue evidence="6">Siphon/mantle</tissue>
    </source>
</reference>
<evidence type="ECO:0000256" key="2">
    <source>
        <dbReference type="ARBA" id="ARBA00022525"/>
    </source>
</evidence>